<dbReference type="InterPro" id="IPR008979">
    <property type="entry name" value="Galactose-bd-like_sf"/>
</dbReference>
<dbReference type="STRING" id="33114.A0A2G2VCJ7"/>
<dbReference type="EMBL" id="MLFT02000026">
    <property type="protein sequence ID" value="PHT30659.1"/>
    <property type="molecule type" value="Genomic_DNA"/>
</dbReference>
<proteinExistence type="predicted"/>
<organism evidence="2 3">
    <name type="scientific">Capsicum baccatum</name>
    <name type="common">Peruvian pepper</name>
    <dbReference type="NCBI Taxonomy" id="33114"/>
    <lineage>
        <taxon>Eukaryota</taxon>
        <taxon>Viridiplantae</taxon>
        <taxon>Streptophyta</taxon>
        <taxon>Embryophyta</taxon>
        <taxon>Tracheophyta</taxon>
        <taxon>Spermatophyta</taxon>
        <taxon>Magnoliopsida</taxon>
        <taxon>eudicotyledons</taxon>
        <taxon>Gunneridae</taxon>
        <taxon>Pentapetalae</taxon>
        <taxon>asterids</taxon>
        <taxon>lamiids</taxon>
        <taxon>Solanales</taxon>
        <taxon>Solanaceae</taxon>
        <taxon>Solanoideae</taxon>
        <taxon>Capsiceae</taxon>
        <taxon>Capsicum</taxon>
    </lineage>
</organism>
<dbReference type="InterPro" id="IPR029411">
    <property type="entry name" value="RG-lyase_III"/>
</dbReference>
<dbReference type="SUPFAM" id="SSF49785">
    <property type="entry name" value="Galactose-binding domain-like"/>
    <property type="match status" value="1"/>
</dbReference>
<reference evidence="2 3" key="1">
    <citation type="journal article" date="2017" name="Genome Biol.">
        <title>New reference genome sequences of hot pepper reveal the massive evolution of plant disease-resistance genes by retroduplication.</title>
        <authorList>
            <person name="Kim S."/>
            <person name="Park J."/>
            <person name="Yeom S.I."/>
            <person name="Kim Y.M."/>
            <person name="Seo E."/>
            <person name="Kim K.T."/>
            <person name="Kim M.S."/>
            <person name="Lee J.M."/>
            <person name="Cheong K."/>
            <person name="Shin H.S."/>
            <person name="Kim S.B."/>
            <person name="Han K."/>
            <person name="Lee J."/>
            <person name="Park M."/>
            <person name="Lee H.A."/>
            <person name="Lee H.Y."/>
            <person name="Lee Y."/>
            <person name="Oh S."/>
            <person name="Lee J.H."/>
            <person name="Choi E."/>
            <person name="Choi E."/>
            <person name="Lee S.E."/>
            <person name="Jeon J."/>
            <person name="Kim H."/>
            <person name="Choi G."/>
            <person name="Song H."/>
            <person name="Lee J."/>
            <person name="Lee S.C."/>
            <person name="Kwon J.K."/>
            <person name="Lee H.Y."/>
            <person name="Koo N."/>
            <person name="Hong Y."/>
            <person name="Kim R.W."/>
            <person name="Kang W.H."/>
            <person name="Huh J.H."/>
            <person name="Kang B.C."/>
            <person name="Yang T.J."/>
            <person name="Lee Y.H."/>
            <person name="Bennetzen J.L."/>
            <person name="Choi D."/>
        </authorList>
    </citation>
    <scope>NUCLEOTIDE SEQUENCE [LARGE SCALE GENOMIC DNA]</scope>
    <source>
        <strain evidence="3">cv. PBC81</strain>
    </source>
</reference>
<evidence type="ECO:0000259" key="1">
    <source>
        <dbReference type="Pfam" id="PF14683"/>
    </source>
</evidence>
<gene>
    <name evidence="2" type="ORF">CQW23_29754</name>
</gene>
<dbReference type="PANTHER" id="PTHR32018">
    <property type="entry name" value="RHAMNOGALACTURONATE LYASE FAMILY PROTEIN"/>
    <property type="match status" value="1"/>
</dbReference>
<accession>A0A2G2VCJ7</accession>
<dbReference type="Pfam" id="PF14683">
    <property type="entry name" value="CBM-like"/>
    <property type="match status" value="1"/>
</dbReference>
<name>A0A2G2VCJ7_CAPBA</name>
<evidence type="ECO:0000313" key="2">
    <source>
        <dbReference type="EMBL" id="PHT30659.1"/>
    </source>
</evidence>
<evidence type="ECO:0000313" key="3">
    <source>
        <dbReference type="Proteomes" id="UP000224567"/>
    </source>
</evidence>
<comment type="caution">
    <text evidence="2">The sequence shown here is derived from an EMBL/GenBank/DDBJ whole genome shotgun (WGS) entry which is preliminary data.</text>
</comment>
<dbReference type="InterPro" id="IPR051850">
    <property type="entry name" value="Polysacch_Lyase_4"/>
</dbReference>
<dbReference type="OrthoDB" id="908807at2759"/>
<feature type="domain" description="Rhamnogalacturonan lyase" evidence="1">
    <location>
        <begin position="23"/>
        <end position="124"/>
    </location>
</feature>
<keyword evidence="3" id="KW-1185">Reference proteome</keyword>
<protein>
    <submittedName>
        <fullName evidence="2">Syntaxin-71</fullName>
    </submittedName>
</protein>
<dbReference type="Proteomes" id="UP000224567">
    <property type="component" value="Unassembled WGS sequence"/>
</dbReference>
<sequence length="212" mass="24649">METSCIIDVDEIVYQPPRDGPTSWEIGIPDRTTTEFLFLLEFRQYGLWGRYSEFYPTNDLVYVTRESDYSKDWFFAQVPRKKKDGTYQVTTWQTIFELDSVNQGETYKLCIVIASATLDEIQVDKETSDIKNNNVRLKENINKVWSSSSICIDKLLICILLVLVWLVDGRWHFIGVDIMVIEIMPPRRSDAHGNSSILSEDNIDRTCPAYRL</sequence>
<dbReference type="PANTHER" id="PTHR32018:SF54">
    <property type="entry name" value="RHAMNOGALACTURONATE LYASE B ISOFORM X1-RELATED"/>
    <property type="match status" value="1"/>
</dbReference>
<dbReference type="AlphaFoldDB" id="A0A2G2VCJ7"/>
<reference evidence="3" key="2">
    <citation type="journal article" date="2017" name="J. Anim. Genet.">
        <title>Multiple reference genome sequences of hot pepper reveal the massive evolution of plant disease resistance genes by retroduplication.</title>
        <authorList>
            <person name="Kim S."/>
            <person name="Park J."/>
            <person name="Yeom S.-I."/>
            <person name="Kim Y.-M."/>
            <person name="Seo E."/>
            <person name="Kim K.-T."/>
            <person name="Kim M.-S."/>
            <person name="Lee J.M."/>
            <person name="Cheong K."/>
            <person name="Shin H.-S."/>
            <person name="Kim S.-B."/>
            <person name="Han K."/>
            <person name="Lee J."/>
            <person name="Park M."/>
            <person name="Lee H.-A."/>
            <person name="Lee H.-Y."/>
            <person name="Lee Y."/>
            <person name="Oh S."/>
            <person name="Lee J.H."/>
            <person name="Choi E."/>
            <person name="Choi E."/>
            <person name="Lee S.E."/>
            <person name="Jeon J."/>
            <person name="Kim H."/>
            <person name="Choi G."/>
            <person name="Song H."/>
            <person name="Lee J."/>
            <person name="Lee S.-C."/>
            <person name="Kwon J.-K."/>
            <person name="Lee H.-Y."/>
            <person name="Koo N."/>
            <person name="Hong Y."/>
            <person name="Kim R.W."/>
            <person name="Kang W.-H."/>
            <person name="Huh J.H."/>
            <person name="Kang B.-C."/>
            <person name="Yang T.-J."/>
            <person name="Lee Y.-H."/>
            <person name="Bennetzen J.L."/>
            <person name="Choi D."/>
        </authorList>
    </citation>
    <scope>NUCLEOTIDE SEQUENCE [LARGE SCALE GENOMIC DNA]</scope>
    <source>
        <strain evidence="3">cv. PBC81</strain>
    </source>
</reference>